<sequence>MWPGTLRMNMLWQVSPANFLLIRVTTSAEKVQAPACKPNGSHSATRRATSGSRMYAERWAALLHSAVIKTVAGASVRPIPWMDFANLSFWYIILNLRRLFCAAGRGRMSSPSFFIFASNSSL</sequence>
<feature type="chain" id="PRO_5042171021" description="Secreted protein" evidence="1">
    <location>
        <begin position="29"/>
        <end position="122"/>
    </location>
</feature>
<feature type="non-terminal residue" evidence="2">
    <location>
        <position position="122"/>
    </location>
</feature>
<dbReference type="Proteomes" id="UP001219525">
    <property type="component" value="Unassembled WGS sequence"/>
</dbReference>
<evidence type="ECO:0008006" key="4">
    <source>
        <dbReference type="Google" id="ProtNLM"/>
    </source>
</evidence>
<gene>
    <name evidence="2" type="ORF">GGX14DRAFT_485091</name>
</gene>
<evidence type="ECO:0000313" key="3">
    <source>
        <dbReference type="Proteomes" id="UP001219525"/>
    </source>
</evidence>
<comment type="caution">
    <text evidence="2">The sequence shown here is derived from an EMBL/GenBank/DDBJ whole genome shotgun (WGS) entry which is preliminary data.</text>
</comment>
<reference evidence="2" key="1">
    <citation type="submission" date="2023-03" db="EMBL/GenBank/DDBJ databases">
        <title>Massive genome expansion in bonnet fungi (Mycena s.s.) driven by repeated elements and novel gene families across ecological guilds.</title>
        <authorList>
            <consortium name="Lawrence Berkeley National Laboratory"/>
            <person name="Harder C.B."/>
            <person name="Miyauchi S."/>
            <person name="Viragh M."/>
            <person name="Kuo A."/>
            <person name="Thoen E."/>
            <person name="Andreopoulos B."/>
            <person name="Lu D."/>
            <person name="Skrede I."/>
            <person name="Drula E."/>
            <person name="Henrissat B."/>
            <person name="Morin E."/>
            <person name="Kohler A."/>
            <person name="Barry K."/>
            <person name="LaButti K."/>
            <person name="Morin E."/>
            <person name="Salamov A."/>
            <person name="Lipzen A."/>
            <person name="Mereny Z."/>
            <person name="Hegedus B."/>
            <person name="Baldrian P."/>
            <person name="Stursova M."/>
            <person name="Weitz H."/>
            <person name="Taylor A."/>
            <person name="Grigoriev I.V."/>
            <person name="Nagy L.G."/>
            <person name="Martin F."/>
            <person name="Kauserud H."/>
        </authorList>
    </citation>
    <scope>NUCLEOTIDE SEQUENCE</scope>
    <source>
        <strain evidence="2">9144</strain>
    </source>
</reference>
<keyword evidence="3" id="KW-1185">Reference proteome</keyword>
<proteinExistence type="predicted"/>
<evidence type="ECO:0000313" key="2">
    <source>
        <dbReference type="EMBL" id="KAJ7189432.1"/>
    </source>
</evidence>
<accession>A0AAD6UM34</accession>
<name>A0AAD6UM34_9AGAR</name>
<protein>
    <recommendedName>
        <fullName evidence="4">Secreted protein</fullName>
    </recommendedName>
</protein>
<dbReference type="EMBL" id="JARJCW010000178">
    <property type="protein sequence ID" value="KAJ7189432.1"/>
    <property type="molecule type" value="Genomic_DNA"/>
</dbReference>
<feature type="signal peptide" evidence="1">
    <location>
        <begin position="1"/>
        <end position="28"/>
    </location>
</feature>
<organism evidence="2 3">
    <name type="scientific">Mycena pura</name>
    <dbReference type="NCBI Taxonomy" id="153505"/>
    <lineage>
        <taxon>Eukaryota</taxon>
        <taxon>Fungi</taxon>
        <taxon>Dikarya</taxon>
        <taxon>Basidiomycota</taxon>
        <taxon>Agaricomycotina</taxon>
        <taxon>Agaricomycetes</taxon>
        <taxon>Agaricomycetidae</taxon>
        <taxon>Agaricales</taxon>
        <taxon>Marasmiineae</taxon>
        <taxon>Mycenaceae</taxon>
        <taxon>Mycena</taxon>
    </lineage>
</organism>
<dbReference type="AlphaFoldDB" id="A0AAD6UM34"/>
<evidence type="ECO:0000256" key="1">
    <source>
        <dbReference type="SAM" id="SignalP"/>
    </source>
</evidence>
<keyword evidence="1" id="KW-0732">Signal</keyword>